<evidence type="ECO:0000313" key="2">
    <source>
        <dbReference type="Proteomes" id="UP000038045"/>
    </source>
</evidence>
<dbReference type="WBParaSite" id="PTRK_0001443675.1">
    <property type="protein sequence ID" value="PTRK_0001443675.1"/>
    <property type="gene ID" value="PTRK_0001443675"/>
</dbReference>
<protein>
    <submittedName>
        <fullName evidence="3">Ovule protein</fullName>
    </submittedName>
</protein>
<dbReference type="AlphaFoldDB" id="A0A0N4ZZM9"/>
<name>A0A0N4ZZM9_PARTI</name>
<evidence type="ECO:0000313" key="3">
    <source>
        <dbReference type="WBParaSite" id="PTRK_0001443675.1"/>
    </source>
</evidence>
<sequence>MRNNFKEKYGEEYEVLFVPFVVDMAKKGKKKNTKTQGLSKKTNTSKVSKKGPVAKCVAKNLVAGSDQNILEGFKPTRLSKVRFDVVRFIDSLTKAAVTVVHIVSDVRNRLKAVAKALESNNGY</sequence>
<proteinExistence type="predicted"/>
<reference evidence="3" key="1">
    <citation type="submission" date="2017-02" db="UniProtKB">
        <authorList>
            <consortium name="WormBaseParasite"/>
        </authorList>
    </citation>
    <scope>IDENTIFICATION</scope>
</reference>
<feature type="region of interest" description="Disordered" evidence="1">
    <location>
        <begin position="27"/>
        <end position="46"/>
    </location>
</feature>
<keyword evidence="2" id="KW-1185">Reference proteome</keyword>
<organism evidence="2 3">
    <name type="scientific">Parastrongyloides trichosuri</name>
    <name type="common">Possum-specific nematode worm</name>
    <dbReference type="NCBI Taxonomy" id="131310"/>
    <lineage>
        <taxon>Eukaryota</taxon>
        <taxon>Metazoa</taxon>
        <taxon>Ecdysozoa</taxon>
        <taxon>Nematoda</taxon>
        <taxon>Chromadorea</taxon>
        <taxon>Rhabditida</taxon>
        <taxon>Tylenchina</taxon>
        <taxon>Panagrolaimomorpha</taxon>
        <taxon>Strongyloidoidea</taxon>
        <taxon>Strongyloididae</taxon>
        <taxon>Parastrongyloides</taxon>
    </lineage>
</organism>
<accession>A0A0N4ZZM9</accession>
<evidence type="ECO:0000256" key="1">
    <source>
        <dbReference type="SAM" id="MobiDB-lite"/>
    </source>
</evidence>
<dbReference type="Proteomes" id="UP000038045">
    <property type="component" value="Unplaced"/>
</dbReference>